<evidence type="ECO:0000256" key="2">
    <source>
        <dbReference type="SAM" id="Phobius"/>
    </source>
</evidence>
<dbReference type="SUPFAM" id="SSF158682">
    <property type="entry name" value="TerB-like"/>
    <property type="match status" value="1"/>
</dbReference>
<evidence type="ECO:0000313" key="4">
    <source>
        <dbReference type="EMBL" id="AJQ94229.1"/>
    </source>
</evidence>
<keyword evidence="2" id="KW-1133">Transmembrane helix</keyword>
<dbReference type="InterPro" id="IPR001623">
    <property type="entry name" value="DnaJ_domain"/>
</dbReference>
<dbReference type="PANTHER" id="PTHR44743">
    <property type="entry name" value="PUTATIVE, EXPRESSED-RELATED"/>
    <property type="match status" value="1"/>
</dbReference>
<dbReference type="PROSITE" id="PS50076">
    <property type="entry name" value="DNAJ_2"/>
    <property type="match status" value="1"/>
</dbReference>
<dbReference type="PANTHER" id="PTHR44743:SF10">
    <property type="entry name" value="J DOMAIN-CONTAINING PROTEIN"/>
    <property type="match status" value="1"/>
</dbReference>
<proteinExistence type="predicted"/>
<evidence type="ECO:0000259" key="3">
    <source>
        <dbReference type="PROSITE" id="PS50076"/>
    </source>
</evidence>
<dbReference type="Gene3D" id="1.10.287.110">
    <property type="entry name" value="DnaJ domain"/>
    <property type="match status" value="1"/>
</dbReference>
<dbReference type="Pfam" id="PF00226">
    <property type="entry name" value="DnaJ"/>
    <property type="match status" value="1"/>
</dbReference>
<protein>
    <submittedName>
        <fullName evidence="4">DnaJ-domain-containing protein 1</fullName>
    </submittedName>
</protein>
<accession>A0A0C5VV21</accession>
<dbReference type="Pfam" id="PF05099">
    <property type="entry name" value="TerB"/>
    <property type="match status" value="1"/>
</dbReference>
<dbReference type="AlphaFoldDB" id="A0A0C5VV21"/>
<dbReference type="InterPro" id="IPR007791">
    <property type="entry name" value="DjlA_N"/>
</dbReference>
<dbReference type="KEGG" id="gsn:YC6258_02191"/>
<dbReference type="NCBIfam" id="NF006948">
    <property type="entry name" value="PRK09430.1"/>
    <property type="match status" value="1"/>
</dbReference>
<dbReference type="PRINTS" id="PR00625">
    <property type="entry name" value="JDOMAIN"/>
</dbReference>
<sequence length="267" mass="30407">MRWTGKVLGAGIGFLFGKWAGLALGLFLGNLFDRSLDRMQSKGPQVQGKAMQNTFSKVTFWVMGKLCRADGVVSEQQINQARSIMERLRLSEDQRLEAMRLFNEGKQSDFDIVPPLMELKQVIGRRITLAQFFLELQLQTAYADGQLGSGERQILQTICRILGINKIQFEFIRQRTVAQQNFSNYQRHSRQKSSADQLNDAYGVLGISADINDIELKKVYRRLMSQHHPDKMAVNGLPAEMQDLAKARTQEIQHAYDLIKKSRRKGG</sequence>
<dbReference type="HOGENOM" id="CLU_066221_1_0_6"/>
<dbReference type="SMART" id="SM00271">
    <property type="entry name" value="DnaJ"/>
    <property type="match status" value="1"/>
</dbReference>
<gene>
    <name evidence="4" type="ORF">YC6258_02191</name>
</gene>
<dbReference type="PATRIC" id="fig|1445510.3.peg.2149"/>
<feature type="transmembrane region" description="Helical" evidence="2">
    <location>
        <begin position="12"/>
        <end position="32"/>
    </location>
</feature>
<dbReference type="CDD" id="cd07316">
    <property type="entry name" value="terB_like_DjlA"/>
    <property type="match status" value="1"/>
</dbReference>
<feature type="domain" description="J" evidence="3">
    <location>
        <begin position="200"/>
        <end position="264"/>
    </location>
</feature>
<dbReference type="CDD" id="cd06257">
    <property type="entry name" value="DnaJ"/>
    <property type="match status" value="1"/>
</dbReference>
<keyword evidence="2" id="KW-0812">Transmembrane</keyword>
<dbReference type="RefSeq" id="WP_044616799.1">
    <property type="nucleotide sequence ID" value="NZ_CP007142.1"/>
</dbReference>
<dbReference type="Gene3D" id="1.10.3680.10">
    <property type="entry name" value="TerB-like"/>
    <property type="match status" value="1"/>
</dbReference>
<dbReference type="EMBL" id="CP007142">
    <property type="protein sequence ID" value="AJQ94229.1"/>
    <property type="molecule type" value="Genomic_DNA"/>
</dbReference>
<dbReference type="InterPro" id="IPR036869">
    <property type="entry name" value="J_dom_sf"/>
</dbReference>
<keyword evidence="5" id="KW-1185">Reference proteome</keyword>
<keyword evidence="1" id="KW-0143">Chaperone</keyword>
<evidence type="ECO:0000313" key="5">
    <source>
        <dbReference type="Proteomes" id="UP000032266"/>
    </source>
</evidence>
<keyword evidence="2" id="KW-0472">Membrane</keyword>
<dbReference type="Proteomes" id="UP000032266">
    <property type="component" value="Chromosome"/>
</dbReference>
<reference evidence="4 5" key="1">
    <citation type="submission" date="2014-01" db="EMBL/GenBank/DDBJ databases">
        <title>Full genme sequencing of cellulolytic bacterium Gynuella sunshinyii YC6258T gen. nov., sp. nov.</title>
        <authorList>
            <person name="Khan H."/>
            <person name="Chung E.J."/>
            <person name="Chung Y.R."/>
        </authorList>
    </citation>
    <scope>NUCLEOTIDE SEQUENCE [LARGE SCALE GENOMIC DNA]</scope>
    <source>
        <strain evidence="4 5">YC6258</strain>
    </source>
</reference>
<dbReference type="InterPro" id="IPR029024">
    <property type="entry name" value="TerB-like"/>
</dbReference>
<organism evidence="4 5">
    <name type="scientific">Gynuella sunshinyii YC6258</name>
    <dbReference type="NCBI Taxonomy" id="1445510"/>
    <lineage>
        <taxon>Bacteria</taxon>
        <taxon>Pseudomonadati</taxon>
        <taxon>Pseudomonadota</taxon>
        <taxon>Gammaproteobacteria</taxon>
        <taxon>Oceanospirillales</taxon>
        <taxon>Saccharospirillaceae</taxon>
        <taxon>Gynuella</taxon>
    </lineage>
</organism>
<dbReference type="STRING" id="1445510.YC6258_02191"/>
<evidence type="ECO:0000256" key="1">
    <source>
        <dbReference type="ARBA" id="ARBA00023186"/>
    </source>
</evidence>
<dbReference type="SUPFAM" id="SSF46565">
    <property type="entry name" value="Chaperone J-domain"/>
    <property type="match status" value="1"/>
</dbReference>
<name>A0A0C5VV21_9GAMM</name>